<evidence type="ECO:0000313" key="6">
    <source>
        <dbReference type="Proteomes" id="UP000051717"/>
    </source>
</evidence>
<dbReference type="EMBL" id="LJUI01000121">
    <property type="protein sequence ID" value="KPK67540.1"/>
    <property type="molecule type" value="Genomic_DNA"/>
</dbReference>
<dbReference type="Pfam" id="PF05345">
    <property type="entry name" value="He_PIG"/>
    <property type="match status" value="6"/>
</dbReference>
<dbReference type="InterPro" id="IPR025965">
    <property type="entry name" value="FlgD/Vpr_Ig-like"/>
</dbReference>
<proteinExistence type="predicted"/>
<organism evidence="5 6">
    <name type="scientific">candidate division TA06 bacterium SM23_40</name>
    <dbReference type="NCBI Taxonomy" id="1703774"/>
    <lineage>
        <taxon>Bacteria</taxon>
        <taxon>Bacteria division TA06</taxon>
    </lineage>
</organism>
<dbReference type="GO" id="GO:0005886">
    <property type="term" value="C:plasma membrane"/>
    <property type="evidence" value="ECO:0007669"/>
    <property type="project" value="UniProtKB-SubCell"/>
</dbReference>
<feature type="domain" description="Cadherin" evidence="4">
    <location>
        <begin position="847"/>
        <end position="943"/>
    </location>
</feature>
<evidence type="ECO:0000259" key="4">
    <source>
        <dbReference type="PROSITE" id="PS50268"/>
    </source>
</evidence>
<dbReference type="Proteomes" id="UP000051717">
    <property type="component" value="Unassembled WGS sequence"/>
</dbReference>
<comment type="caution">
    <text evidence="5">The sequence shown here is derived from an EMBL/GenBank/DDBJ whole genome shotgun (WGS) entry which is preliminary data.</text>
</comment>
<evidence type="ECO:0000256" key="1">
    <source>
        <dbReference type="ARBA" id="ARBA00022692"/>
    </source>
</evidence>
<evidence type="ECO:0000256" key="2">
    <source>
        <dbReference type="ARBA" id="ARBA00022989"/>
    </source>
</evidence>
<dbReference type="PANTHER" id="PTHR24026:SF126">
    <property type="entry name" value="PROTOCADHERIN FAT 4"/>
    <property type="match status" value="1"/>
</dbReference>
<sequence>MRTVFICLCVVLVIGICGSAWATVRRVPSQYSTIQAGINAAVNGDTVLVADGTYTGTGNRDIHFYGKKILVTSENGPQATTIDCQGTPQVHHRGFLFDSSEDSTSVLQGFTIKNGYMGSPGSYGGAIFCVAASPTIRGNRLTGNFANYGGAICCAESYWATIEGNAIRGNTAWVGGGIACIDGSDATIRGNTITENEAYSDLGQGGGIYCEWSSSIIEGNLIMGNWCNGEGGGIYCYEEAPGIVGNTITGNSADWYGGGIVGYNSWGTVKNSILWDNSAAFGPQIFIGGSDSLHVTYCDVEGGWWGTGNINQNPLFVGGPLGDHYLEQTTTLFRQQSPCVDAGDPASLVPEATTRTDGHPDEWPVDMGYHYAWDRPPDLVDQPDTTITETQYLTFTLTATDPDGDDITFSSPNLPNGATLNPVTGVFQWTPTYAQAGVYQTAFIATDNSPYAQADTELTVITVLDLNRPPNLIDQADTTVTETQYLTFTLEATDPDTDVVTFSSPNLPAGATLNSVTGVFQWTPSYAQAGIHTVTFIGTDNGSPALADTEQTNITVLDVNRPPDLLDQADTTVVENQYLTFTLVATDPDTDLISYSSPNLPPGATLNSVTGVFQWTPGYEQSGIHMVGFIATDNGSPALADTEVTYITVLDVNRPPDLFDQPDTVVAENQYLTFTLEAEDPDGDSIVFSSPNLPPGATLNPVSGVFQWTPDWGQSGNYLTMFIATDNGSPALADTEQTLITVGDVNRPPDLFDQPDTTIVENQYLTFTLEAEDPDGDSIIFSSPHLPQGATLDGETGVFEWTPNYGQSGNHIAVFIATDNGSPALADTEWTRIIVGDVNRPPDLVDQADTTTAENQHLAFTLVADDPDEDTISFSSRDLPEGAVLDAVTGLFEWTPTYAQAGVYTVTFIATDNGSPALADTEQTDISVTDVVGVTGEYEEPALPLSRYLAQNFPNPFGAGTTIRYGLLAPAHVRVDIYDVRGALVRRLVDENIPAGHHRAAWDGRDDRGRRVGSGIYFCRLQAGEFRQTRRMIVLK</sequence>
<gene>
    <name evidence="5" type="ORF">AMJ82_10475</name>
</gene>
<dbReference type="InterPro" id="IPR012334">
    <property type="entry name" value="Pectin_lyas_fold"/>
</dbReference>
<dbReference type="InterPro" id="IPR026444">
    <property type="entry name" value="Secre_tail"/>
</dbReference>
<protein>
    <recommendedName>
        <fullName evidence="4">Cadherin domain-containing protein</fullName>
    </recommendedName>
</protein>
<keyword evidence="1" id="KW-0812">Transmembrane</keyword>
<dbReference type="SUPFAM" id="SSF51126">
    <property type="entry name" value="Pectin lyase-like"/>
    <property type="match status" value="1"/>
</dbReference>
<dbReference type="GO" id="GO:0007156">
    <property type="term" value="P:homophilic cell adhesion via plasma membrane adhesion molecules"/>
    <property type="evidence" value="ECO:0007669"/>
    <property type="project" value="InterPro"/>
</dbReference>
<dbReference type="SUPFAM" id="SSF49313">
    <property type="entry name" value="Cadherin-like"/>
    <property type="match status" value="6"/>
</dbReference>
<dbReference type="Gene3D" id="2.160.20.10">
    <property type="entry name" value="Single-stranded right-handed beta-helix, Pectin lyase-like"/>
    <property type="match status" value="1"/>
</dbReference>
<reference evidence="5 6" key="1">
    <citation type="journal article" date="2015" name="Microbiome">
        <title>Genomic resolution of linkages in carbon, nitrogen, and sulfur cycling among widespread estuary sediment bacteria.</title>
        <authorList>
            <person name="Baker B.J."/>
            <person name="Lazar C.S."/>
            <person name="Teske A.P."/>
            <person name="Dick G.J."/>
        </authorList>
    </citation>
    <scope>NUCLEOTIDE SEQUENCE [LARGE SCALE GENOMIC DNA]</scope>
    <source>
        <strain evidence="5">SM23_40</strain>
    </source>
</reference>
<name>A0A0S8G5N0_UNCT6</name>
<dbReference type="CDD" id="cd11304">
    <property type="entry name" value="Cadherin_repeat"/>
    <property type="match status" value="2"/>
</dbReference>
<evidence type="ECO:0000256" key="3">
    <source>
        <dbReference type="SAM" id="SignalP"/>
    </source>
</evidence>
<dbReference type="InterPro" id="IPR013783">
    <property type="entry name" value="Ig-like_fold"/>
</dbReference>
<accession>A0A0S8G5N0</accession>
<feature type="signal peptide" evidence="3">
    <location>
        <begin position="1"/>
        <end position="22"/>
    </location>
</feature>
<dbReference type="Pfam" id="PF13860">
    <property type="entry name" value="FlgD_ig"/>
    <property type="match status" value="1"/>
</dbReference>
<dbReference type="InterPro" id="IPR015919">
    <property type="entry name" value="Cadherin-like_sf"/>
</dbReference>
<dbReference type="Gene3D" id="2.60.40.4070">
    <property type="match status" value="1"/>
</dbReference>
<dbReference type="InterPro" id="IPR011050">
    <property type="entry name" value="Pectin_lyase_fold/virulence"/>
</dbReference>
<keyword evidence="2" id="KW-1133">Transmembrane helix</keyword>
<dbReference type="InterPro" id="IPR002126">
    <property type="entry name" value="Cadherin-like_dom"/>
</dbReference>
<feature type="chain" id="PRO_5006646695" description="Cadherin domain-containing protein" evidence="3">
    <location>
        <begin position="23"/>
        <end position="1036"/>
    </location>
</feature>
<keyword evidence="2" id="KW-0472">Membrane</keyword>
<dbReference type="Gene3D" id="2.60.40.10">
    <property type="entry name" value="Immunoglobulins"/>
    <property type="match status" value="6"/>
</dbReference>
<dbReference type="InterPro" id="IPR039448">
    <property type="entry name" value="Beta_helix"/>
</dbReference>
<dbReference type="NCBIfam" id="TIGR04183">
    <property type="entry name" value="Por_Secre_tail"/>
    <property type="match status" value="1"/>
</dbReference>
<evidence type="ECO:0000313" key="5">
    <source>
        <dbReference type="EMBL" id="KPK67540.1"/>
    </source>
</evidence>
<dbReference type="PROSITE" id="PS50268">
    <property type="entry name" value="CADHERIN_2"/>
    <property type="match status" value="1"/>
</dbReference>
<dbReference type="PATRIC" id="fig|1703774.3.peg.1214"/>
<dbReference type="AlphaFoldDB" id="A0A0S8G5N0"/>
<dbReference type="PANTHER" id="PTHR24026">
    <property type="entry name" value="FAT ATYPICAL CADHERIN-RELATED"/>
    <property type="match status" value="1"/>
</dbReference>
<dbReference type="GO" id="GO:0005509">
    <property type="term" value="F:calcium ion binding"/>
    <property type="evidence" value="ECO:0007669"/>
    <property type="project" value="InterPro"/>
</dbReference>
<dbReference type="Pfam" id="PF13229">
    <property type="entry name" value="Beta_helix"/>
    <property type="match status" value="1"/>
</dbReference>
<keyword evidence="3" id="KW-0732">Signal</keyword>